<dbReference type="InterPro" id="IPR025751">
    <property type="entry name" value="RsbRD_N_dom"/>
</dbReference>
<comment type="similarity">
    <text evidence="1">Belongs to the CdaR family.</text>
</comment>
<reference evidence="5" key="1">
    <citation type="submission" date="2020-12" db="EMBL/GenBank/DDBJ databases">
        <title>Leucobacter sp. CAS2, isolated from Chromium sludge.</title>
        <authorList>
            <person name="Xu Z."/>
        </authorList>
    </citation>
    <scope>NUCLEOTIDE SEQUENCE</scope>
    <source>
        <strain evidence="5">CSA2</strain>
    </source>
</reference>
<proteinExistence type="inferred from homology"/>
<dbReference type="RefSeq" id="WP_200132038.1">
    <property type="nucleotide sequence ID" value="NZ_JAEHOI010000006.1"/>
</dbReference>
<dbReference type="AlphaFoldDB" id="A0A934QER6"/>
<gene>
    <name evidence="5" type="ORF">JD292_07020</name>
</gene>
<feature type="domain" description="RsbT co-antagonist protein RsbRD N-terminal" evidence="3">
    <location>
        <begin position="31"/>
        <end position="165"/>
    </location>
</feature>
<accession>A0A934QER6</accession>
<comment type="caution">
    <text evidence="5">The sequence shown here is derived from an EMBL/GenBank/DDBJ whole genome shotgun (WGS) entry which is preliminary data.</text>
</comment>
<evidence type="ECO:0000259" key="2">
    <source>
        <dbReference type="Pfam" id="PF13556"/>
    </source>
</evidence>
<dbReference type="PANTHER" id="PTHR33744:SF7">
    <property type="entry name" value="PUCR FAMILY TRANSCRIPTIONAL REGULATOR"/>
    <property type="match status" value="1"/>
</dbReference>
<organism evidence="5 6">
    <name type="scientific">Leucobacter edaphi</name>
    <dbReference type="NCBI Taxonomy" id="2796472"/>
    <lineage>
        <taxon>Bacteria</taxon>
        <taxon>Bacillati</taxon>
        <taxon>Actinomycetota</taxon>
        <taxon>Actinomycetes</taxon>
        <taxon>Micrococcales</taxon>
        <taxon>Microbacteriaceae</taxon>
        <taxon>Leucobacter</taxon>
    </lineage>
</organism>
<sequence length="391" mass="42593">MPEKSTKGLRDQPLESDRTRWLELLDGLDLDELTARFVESVVGIPGYDPPPVPLSEVRRTGRLSFEGLLDALRAGGLHDTLEVASDVGVSRARAGIPVTSLMSAIRLDFVILWAGLTRVATHEDSELLVRHTGIVLNTVDEYAGQTQRAYVAETQRMRDEAASVRRGLIAALFQDPPPGEERLRDIADELGLDLAEPLVVVAARGDDIAPLRVSIAELERVGAEVFTMHLGDQLIAFLRRDMLPGSRLEESAERIRATTRIGLAVASAGLPELRHAADTARDLARVFKTHETGAMTLTRGWARLAARSLLASGRPILDDVNAALGTCGIAERARLEEAVRSYLRTGSIGESAAELFCHRNTIANRLRRFAELTGVDPLVPTQAARIVVGWS</sequence>
<evidence type="ECO:0000313" key="6">
    <source>
        <dbReference type="Proteomes" id="UP000618733"/>
    </source>
</evidence>
<dbReference type="InterPro" id="IPR051448">
    <property type="entry name" value="CdaR-like_regulators"/>
</dbReference>
<dbReference type="EMBL" id="JAEHOI010000006">
    <property type="protein sequence ID" value="MBK0421822.1"/>
    <property type="molecule type" value="Genomic_DNA"/>
</dbReference>
<dbReference type="InterPro" id="IPR025736">
    <property type="entry name" value="PucR_C-HTH_dom"/>
</dbReference>
<dbReference type="Gene3D" id="1.10.10.2840">
    <property type="entry name" value="PucR C-terminal helix-turn-helix domain"/>
    <property type="match status" value="1"/>
</dbReference>
<dbReference type="Pfam" id="PF13556">
    <property type="entry name" value="HTH_30"/>
    <property type="match status" value="1"/>
</dbReference>
<keyword evidence="6" id="KW-1185">Reference proteome</keyword>
<dbReference type="Pfam" id="PF17853">
    <property type="entry name" value="GGDEF_2"/>
    <property type="match status" value="1"/>
</dbReference>
<protein>
    <submittedName>
        <fullName evidence="5">Helix-turn-helix domain-containing protein</fullName>
    </submittedName>
</protein>
<dbReference type="Pfam" id="PF14361">
    <property type="entry name" value="RsbRD_N"/>
    <property type="match status" value="1"/>
</dbReference>
<evidence type="ECO:0000259" key="3">
    <source>
        <dbReference type="Pfam" id="PF14361"/>
    </source>
</evidence>
<dbReference type="Proteomes" id="UP000618733">
    <property type="component" value="Unassembled WGS sequence"/>
</dbReference>
<evidence type="ECO:0000313" key="5">
    <source>
        <dbReference type="EMBL" id="MBK0421822.1"/>
    </source>
</evidence>
<name>A0A934QER6_9MICO</name>
<evidence type="ECO:0000256" key="1">
    <source>
        <dbReference type="ARBA" id="ARBA00006754"/>
    </source>
</evidence>
<feature type="domain" description="PucR C-terminal helix-turn-helix" evidence="2">
    <location>
        <begin position="337"/>
        <end position="386"/>
    </location>
</feature>
<evidence type="ECO:0000259" key="4">
    <source>
        <dbReference type="Pfam" id="PF17853"/>
    </source>
</evidence>
<dbReference type="PANTHER" id="PTHR33744">
    <property type="entry name" value="CARBOHYDRATE DIACID REGULATOR"/>
    <property type="match status" value="1"/>
</dbReference>
<dbReference type="InterPro" id="IPR041522">
    <property type="entry name" value="CdaR_GGDEF"/>
</dbReference>
<feature type="domain" description="CdaR GGDEF-like" evidence="4">
    <location>
        <begin position="180"/>
        <end position="286"/>
    </location>
</feature>
<dbReference type="InterPro" id="IPR042070">
    <property type="entry name" value="PucR_C-HTH_sf"/>
</dbReference>